<comment type="similarity">
    <text evidence="1">Belongs to the CWF19 family.</text>
</comment>
<dbReference type="HOGENOM" id="CLU_019955_2_0_1"/>
<dbReference type="RefSeq" id="XP_002115479.1">
    <property type="nucleotide sequence ID" value="XM_002115443.1"/>
</dbReference>
<dbReference type="OrthoDB" id="444325at2759"/>
<evidence type="ECO:0000313" key="6">
    <source>
        <dbReference type="Proteomes" id="UP000009022"/>
    </source>
</evidence>
<gene>
    <name evidence="5" type="ORF">TRIADDRAFT_50726</name>
</gene>
<dbReference type="FunCoup" id="B3S5R8">
    <property type="interactions" value="2361"/>
</dbReference>
<sequence>MCCSLACGDIKGRLTQLFERVRSVQKKAGNFEMLVCVGSFFSSENHHHEELQKYIDGQLEVPIPTYILGPNTDDETVHYRDQEIEGGEICPNVTVLGKRGIFTTLSGLSIAYMSGQDGSNLQPSNVQKHHFVGDDINYFAKKANDSNFQGVDVLLTSPWPKGICNFVQPPENYNKDSGSSLVSHLASILKPRYHFSGTEGLFFERLPYRNDKGTYGKTQHVTRFLGLAPVGNEEKLKYLYAFNIVPIPHIPREKLTVIPPSVTNFPYSSLEKEQSHNADQSAQPSGGYFYDMGNAQNQRPYQQKRRRYDNENPGERNPRQPVSRGPCWFCLGNAEVEKHLVISVGIDSYVALAKGGLTSEHVLIIPIGHFPSSLHLTESIKYNLPIFLYKITYKDSLRKFFKSLGKECVIFERNFRSQHLQLQVVPIPSGTTNIAKELFQELGETNSLTFQLLPSNIDLTKILSEGSPFFLVEFDDGEMLLHRIRGKFPLQFGRQILASESLLNMPDRVNWKDCEISVEEATQSAQSFRKMFKSFDFNLN</sequence>
<dbReference type="PANTHER" id="PTHR12072:SF4">
    <property type="entry name" value="CWF19-LIKE PROTEIN 1"/>
    <property type="match status" value="1"/>
</dbReference>
<dbReference type="GO" id="GO:0071014">
    <property type="term" value="C:post-mRNA release spliceosomal complex"/>
    <property type="evidence" value="ECO:0000318"/>
    <property type="project" value="GO_Central"/>
</dbReference>
<dbReference type="InterPro" id="IPR040194">
    <property type="entry name" value="Cwf19-like"/>
</dbReference>
<evidence type="ECO:0000256" key="2">
    <source>
        <dbReference type="SAM" id="MobiDB-lite"/>
    </source>
</evidence>
<dbReference type="GeneID" id="6756795"/>
<dbReference type="GO" id="GO:0000398">
    <property type="term" value="P:mRNA splicing, via spliceosome"/>
    <property type="evidence" value="ECO:0000318"/>
    <property type="project" value="GO_Central"/>
</dbReference>
<evidence type="ECO:0000259" key="3">
    <source>
        <dbReference type="Pfam" id="PF04676"/>
    </source>
</evidence>
<feature type="compositionally biased region" description="Basic and acidic residues" evidence="2">
    <location>
        <begin position="308"/>
        <end position="318"/>
    </location>
</feature>
<dbReference type="Pfam" id="PF04676">
    <property type="entry name" value="CwfJ_C_2"/>
    <property type="match status" value="1"/>
</dbReference>
<dbReference type="CTD" id="6756795"/>
<feature type="domain" description="Cwf19-like protein C-terminal" evidence="3">
    <location>
        <begin position="458"/>
        <end position="537"/>
    </location>
</feature>
<dbReference type="AlphaFoldDB" id="B3S5R8"/>
<dbReference type="InterPro" id="IPR006767">
    <property type="entry name" value="Cwf19-like_C_dom-2"/>
</dbReference>
<dbReference type="InParanoid" id="B3S5R8"/>
<name>B3S5R8_TRIAD</name>
<dbReference type="PhylomeDB" id="B3S5R8"/>
<protein>
    <recommendedName>
        <fullName evidence="7">Cwf19-like C-terminal domain-containing protein</fullName>
    </recommendedName>
</protein>
<dbReference type="GO" id="GO:0061632">
    <property type="term" value="F:RNA lariat debranching enzyme activator activity"/>
    <property type="evidence" value="ECO:0000318"/>
    <property type="project" value="GO_Central"/>
</dbReference>
<evidence type="ECO:0000313" key="5">
    <source>
        <dbReference type="EMBL" id="EDV21842.1"/>
    </source>
</evidence>
<evidence type="ECO:0000256" key="1">
    <source>
        <dbReference type="ARBA" id="ARBA00006795"/>
    </source>
</evidence>
<dbReference type="eggNOG" id="KOG2476">
    <property type="taxonomic scope" value="Eukaryota"/>
</dbReference>
<feature type="domain" description="Cwf19-like C-terminal" evidence="4">
    <location>
        <begin position="316"/>
        <end position="439"/>
    </location>
</feature>
<evidence type="ECO:0000259" key="4">
    <source>
        <dbReference type="Pfam" id="PF04677"/>
    </source>
</evidence>
<dbReference type="OMA" id="IVPITHY"/>
<dbReference type="Proteomes" id="UP000009022">
    <property type="component" value="Unassembled WGS sequence"/>
</dbReference>
<organism evidence="5 6">
    <name type="scientific">Trichoplax adhaerens</name>
    <name type="common">Trichoplax reptans</name>
    <dbReference type="NCBI Taxonomy" id="10228"/>
    <lineage>
        <taxon>Eukaryota</taxon>
        <taxon>Metazoa</taxon>
        <taxon>Placozoa</taxon>
        <taxon>Uniplacotomia</taxon>
        <taxon>Trichoplacea</taxon>
        <taxon>Trichoplacidae</taxon>
        <taxon>Trichoplax</taxon>
    </lineage>
</organism>
<dbReference type="Pfam" id="PF04677">
    <property type="entry name" value="CwfJ_C_1"/>
    <property type="match status" value="1"/>
</dbReference>
<dbReference type="STRING" id="10228.B3S5R8"/>
<dbReference type="CDD" id="cd07380">
    <property type="entry name" value="MPP_CWF19_N"/>
    <property type="match status" value="1"/>
</dbReference>
<dbReference type="KEGG" id="tad:TRIADDRAFT_50726"/>
<dbReference type="EMBL" id="DS985251">
    <property type="protein sequence ID" value="EDV21842.1"/>
    <property type="molecule type" value="Genomic_DNA"/>
</dbReference>
<keyword evidence="6" id="KW-1185">Reference proteome</keyword>
<reference evidence="5 6" key="1">
    <citation type="journal article" date="2008" name="Nature">
        <title>The Trichoplax genome and the nature of placozoans.</title>
        <authorList>
            <person name="Srivastava M."/>
            <person name="Begovic E."/>
            <person name="Chapman J."/>
            <person name="Putnam N.H."/>
            <person name="Hellsten U."/>
            <person name="Kawashima T."/>
            <person name="Kuo A."/>
            <person name="Mitros T."/>
            <person name="Salamov A."/>
            <person name="Carpenter M.L."/>
            <person name="Signorovitch A.Y."/>
            <person name="Moreno M.A."/>
            <person name="Kamm K."/>
            <person name="Grimwood J."/>
            <person name="Schmutz J."/>
            <person name="Shapiro H."/>
            <person name="Grigoriev I.V."/>
            <person name="Buss L.W."/>
            <person name="Schierwater B."/>
            <person name="Dellaporta S.L."/>
            <person name="Rokhsar D.S."/>
        </authorList>
    </citation>
    <scope>NUCLEOTIDE SEQUENCE [LARGE SCALE GENOMIC DNA]</scope>
    <source>
        <strain evidence="5 6">Grell-BS-1999</strain>
    </source>
</reference>
<proteinExistence type="inferred from homology"/>
<accession>B3S5R8</accession>
<feature type="region of interest" description="Disordered" evidence="2">
    <location>
        <begin position="270"/>
        <end position="321"/>
    </location>
</feature>
<dbReference type="InterPro" id="IPR006768">
    <property type="entry name" value="Cwf19-like_C_dom-1"/>
</dbReference>
<dbReference type="PANTHER" id="PTHR12072">
    <property type="entry name" value="CWF19, CELL CYCLE CONTROL PROTEIN"/>
    <property type="match status" value="1"/>
</dbReference>
<evidence type="ECO:0008006" key="7">
    <source>
        <dbReference type="Google" id="ProtNLM"/>
    </source>
</evidence>